<dbReference type="GO" id="GO:0046872">
    <property type="term" value="F:metal ion binding"/>
    <property type="evidence" value="ECO:0007669"/>
    <property type="project" value="UniProtKB-KW"/>
</dbReference>
<feature type="transmembrane region" description="Helical" evidence="10">
    <location>
        <begin position="21"/>
        <end position="39"/>
    </location>
</feature>
<name>A0A7J5US35_9MICO</name>
<evidence type="ECO:0000256" key="7">
    <source>
        <dbReference type="ARBA" id="ARBA00035120"/>
    </source>
</evidence>
<keyword evidence="6 10" id="KW-0407">Ion channel</keyword>
<keyword evidence="10" id="KW-0813">Transport</keyword>
<keyword evidence="12" id="KW-1185">Reference proteome</keyword>
<dbReference type="GO" id="GO:0062054">
    <property type="term" value="F:fluoride channel activity"/>
    <property type="evidence" value="ECO:0007669"/>
    <property type="project" value="UniProtKB-UniRule"/>
</dbReference>
<protein>
    <recommendedName>
        <fullName evidence="10">Fluoride-specific ion channel FluC</fullName>
    </recommendedName>
</protein>
<comment type="similarity">
    <text evidence="7 10">Belongs to the fluoride channel Fluc/FEX (TC 1.A.43) family.</text>
</comment>
<keyword evidence="10" id="KW-0406">Ion transport</keyword>
<feature type="binding site" evidence="10">
    <location>
        <position position="98"/>
    </location>
    <ligand>
        <name>Na(+)</name>
        <dbReference type="ChEBI" id="CHEBI:29101"/>
        <note>structural</note>
    </ligand>
</feature>
<comment type="activity regulation">
    <text evidence="10">Na(+) is not transported, but it plays an essential structural role and its presence is essential for fluoride channel function.</text>
</comment>
<feature type="transmembrane region" description="Helical" evidence="10">
    <location>
        <begin position="85"/>
        <end position="105"/>
    </location>
</feature>
<reference evidence="11 12" key="1">
    <citation type="submission" date="2019-10" db="EMBL/GenBank/DDBJ databases">
        <title>Georgenia wutianyii sp. nov. and Georgenia yuyongxinii sp. nov. isolated from plateau pika (Ochotona curzoniae) in the Qinghai-Tibet plateau of China.</title>
        <authorList>
            <person name="Tian Z."/>
        </authorList>
    </citation>
    <scope>NUCLEOTIDE SEQUENCE [LARGE SCALE GENOMIC DNA]</scope>
    <source>
        <strain evidence="11 12">DSM 21501</strain>
    </source>
</reference>
<comment type="subcellular location">
    <subcellularLocation>
        <location evidence="1 10">Cell membrane</location>
        <topology evidence="1 10">Multi-pass membrane protein</topology>
    </subcellularLocation>
</comment>
<keyword evidence="10" id="KW-0915">Sodium</keyword>
<dbReference type="Pfam" id="PF02537">
    <property type="entry name" value="CRCB"/>
    <property type="match status" value="1"/>
</dbReference>
<comment type="catalytic activity">
    <reaction evidence="8">
        <text>fluoride(in) = fluoride(out)</text>
        <dbReference type="Rhea" id="RHEA:76159"/>
        <dbReference type="ChEBI" id="CHEBI:17051"/>
    </reaction>
    <physiologicalReaction direction="left-to-right" evidence="8">
        <dbReference type="Rhea" id="RHEA:76160"/>
    </physiologicalReaction>
</comment>
<feature type="binding site" evidence="10">
    <location>
        <position position="95"/>
    </location>
    <ligand>
        <name>Na(+)</name>
        <dbReference type="ChEBI" id="CHEBI:29101"/>
        <note>structural</note>
    </ligand>
</feature>
<dbReference type="InterPro" id="IPR003691">
    <property type="entry name" value="FluC"/>
</dbReference>
<dbReference type="HAMAP" id="MF_00454">
    <property type="entry name" value="FluC"/>
    <property type="match status" value="1"/>
</dbReference>
<evidence type="ECO:0000256" key="1">
    <source>
        <dbReference type="ARBA" id="ARBA00004651"/>
    </source>
</evidence>
<dbReference type="GO" id="GO:0140114">
    <property type="term" value="P:cellular detoxification of fluoride"/>
    <property type="evidence" value="ECO:0007669"/>
    <property type="project" value="UniProtKB-UniRule"/>
</dbReference>
<evidence type="ECO:0000256" key="9">
    <source>
        <dbReference type="ARBA" id="ARBA00049940"/>
    </source>
</evidence>
<feature type="transmembrane region" description="Helical" evidence="10">
    <location>
        <begin position="51"/>
        <end position="73"/>
    </location>
</feature>
<dbReference type="EMBL" id="WHJE01000018">
    <property type="protein sequence ID" value="KAE8764964.1"/>
    <property type="molecule type" value="Genomic_DNA"/>
</dbReference>
<evidence type="ECO:0000256" key="3">
    <source>
        <dbReference type="ARBA" id="ARBA00022692"/>
    </source>
</evidence>
<evidence type="ECO:0000256" key="10">
    <source>
        <dbReference type="HAMAP-Rule" id="MF_00454"/>
    </source>
</evidence>
<keyword evidence="5 10" id="KW-0472">Membrane</keyword>
<keyword evidence="10" id="KW-0479">Metal-binding</keyword>
<evidence type="ECO:0000256" key="4">
    <source>
        <dbReference type="ARBA" id="ARBA00022989"/>
    </source>
</evidence>
<keyword evidence="3 10" id="KW-0812">Transmembrane</keyword>
<comment type="caution">
    <text evidence="11">The sequence shown here is derived from an EMBL/GenBank/DDBJ whole genome shotgun (WGS) entry which is preliminary data.</text>
</comment>
<dbReference type="GO" id="GO:0005886">
    <property type="term" value="C:plasma membrane"/>
    <property type="evidence" value="ECO:0007669"/>
    <property type="project" value="UniProtKB-SubCell"/>
</dbReference>
<evidence type="ECO:0000256" key="6">
    <source>
        <dbReference type="ARBA" id="ARBA00023303"/>
    </source>
</evidence>
<evidence type="ECO:0000313" key="11">
    <source>
        <dbReference type="EMBL" id="KAE8764964.1"/>
    </source>
</evidence>
<evidence type="ECO:0000256" key="2">
    <source>
        <dbReference type="ARBA" id="ARBA00022475"/>
    </source>
</evidence>
<keyword evidence="4 10" id="KW-1133">Transmembrane helix</keyword>
<comment type="function">
    <text evidence="9 10">Fluoride-specific ion channel. Important for reducing fluoride concentration in the cell, thus reducing its toxicity.</text>
</comment>
<evidence type="ECO:0000256" key="8">
    <source>
        <dbReference type="ARBA" id="ARBA00035585"/>
    </source>
</evidence>
<dbReference type="Proteomes" id="UP000451860">
    <property type="component" value="Unassembled WGS sequence"/>
</dbReference>
<feature type="transmembrane region" description="Helical" evidence="10">
    <location>
        <begin position="117"/>
        <end position="144"/>
    </location>
</feature>
<proteinExistence type="inferred from homology"/>
<organism evidence="11 12">
    <name type="scientific">Georgenia thermotolerans</name>
    <dbReference type="NCBI Taxonomy" id="527326"/>
    <lineage>
        <taxon>Bacteria</taxon>
        <taxon>Bacillati</taxon>
        <taxon>Actinomycetota</taxon>
        <taxon>Actinomycetes</taxon>
        <taxon>Micrococcales</taxon>
        <taxon>Bogoriellaceae</taxon>
        <taxon>Georgenia</taxon>
    </lineage>
</organism>
<evidence type="ECO:0000313" key="12">
    <source>
        <dbReference type="Proteomes" id="UP000451860"/>
    </source>
</evidence>
<dbReference type="PANTHER" id="PTHR28259:SF1">
    <property type="entry name" value="FLUORIDE EXPORT PROTEIN 1-RELATED"/>
    <property type="match status" value="1"/>
</dbReference>
<dbReference type="PANTHER" id="PTHR28259">
    <property type="entry name" value="FLUORIDE EXPORT PROTEIN 1-RELATED"/>
    <property type="match status" value="1"/>
</dbReference>
<dbReference type="AlphaFoldDB" id="A0A7J5US35"/>
<keyword evidence="2 10" id="KW-1003">Cell membrane</keyword>
<sequence>MGTVSRVTTGRQRRSTSVVRLAGLVALGGMVGVTARAHIEATFPAPPGGWPWATFAINLVGSLVLGVLLESLLRSGDDTGWRRGVRLGCGTGIIGGFTTYSTFILEVEELLRGGHTVVAVAYPLVSVVLGLVAAGCGIAVAAAVSRRRRAGREAP</sequence>
<gene>
    <name evidence="10" type="primary">fluC</name>
    <name evidence="10" type="synonym">crcB</name>
    <name evidence="11" type="ORF">GB883_06130</name>
</gene>
<accession>A0A7J5US35</accession>
<evidence type="ECO:0000256" key="5">
    <source>
        <dbReference type="ARBA" id="ARBA00023136"/>
    </source>
</evidence>